<proteinExistence type="predicted"/>
<dbReference type="GeneID" id="63712573"/>
<organism evidence="1 2">
    <name type="scientific">Penicillium patulum</name>
    <name type="common">Penicillium griseofulvum</name>
    <dbReference type="NCBI Taxonomy" id="5078"/>
    <lineage>
        <taxon>Eukaryota</taxon>
        <taxon>Fungi</taxon>
        <taxon>Dikarya</taxon>
        <taxon>Ascomycota</taxon>
        <taxon>Pezizomycotina</taxon>
        <taxon>Eurotiomycetes</taxon>
        <taxon>Eurotiomycetidae</taxon>
        <taxon>Eurotiales</taxon>
        <taxon>Aspergillaceae</taxon>
        <taxon>Penicillium</taxon>
    </lineage>
</organism>
<name>A0A135LQW0_PENPA</name>
<sequence length="150" mass="18321">MITRGSFTLGAIKVGYHLAGLPVPSLGPLFTGNNHKYYLFNLSDNDVIHNELFISDNFTGNNHNKYHLASHGDHFFYFTYNNHNRFNHFTNYNYHHHRLTDHYYHHHLTDHYNHYNYNHYNYNHYHYNHYHHFTYSHSNNRLWYLLGPDH</sequence>
<comment type="caution">
    <text evidence="1">The sequence shown here is derived from an EMBL/GenBank/DDBJ whole genome shotgun (WGS) entry which is preliminary data.</text>
</comment>
<dbReference type="AlphaFoldDB" id="A0A135LQW0"/>
<reference evidence="1 2" key="1">
    <citation type="journal article" date="2016" name="BMC Genomics">
        <title>Genome sequencing and secondary metabolism of the postharvest pathogen Penicillium griseofulvum.</title>
        <authorList>
            <person name="Banani H."/>
            <person name="Marcet-Houben M."/>
            <person name="Ballester A.R."/>
            <person name="Abbruscato P."/>
            <person name="Gonzalez-Candelas L."/>
            <person name="Gabaldon T."/>
            <person name="Spadaro D."/>
        </authorList>
    </citation>
    <scope>NUCLEOTIDE SEQUENCE [LARGE SCALE GENOMIC DNA]</scope>
    <source>
        <strain evidence="1 2">PG3</strain>
    </source>
</reference>
<evidence type="ECO:0000313" key="1">
    <source>
        <dbReference type="EMBL" id="KXG51299.1"/>
    </source>
</evidence>
<gene>
    <name evidence="1" type="ORF">PGRI_095600</name>
</gene>
<dbReference type="OrthoDB" id="10628991at2759"/>
<dbReference type="EMBL" id="LHQR01000032">
    <property type="protein sequence ID" value="KXG51299.1"/>
    <property type="molecule type" value="Genomic_DNA"/>
</dbReference>
<dbReference type="Proteomes" id="UP000070168">
    <property type="component" value="Unassembled WGS sequence"/>
</dbReference>
<accession>A0A135LQW0</accession>
<evidence type="ECO:0000313" key="2">
    <source>
        <dbReference type="Proteomes" id="UP000070168"/>
    </source>
</evidence>
<dbReference type="RefSeq" id="XP_040649835.1">
    <property type="nucleotide sequence ID" value="XM_040797273.1"/>
</dbReference>
<protein>
    <submittedName>
        <fullName evidence="1">Uncharacterized protein</fullName>
    </submittedName>
</protein>
<keyword evidence="2" id="KW-1185">Reference proteome</keyword>